<name>A0A9Q0E858_9TELE</name>
<evidence type="ECO:0000313" key="2">
    <source>
        <dbReference type="EMBL" id="KAJ3602917.1"/>
    </source>
</evidence>
<evidence type="ECO:0000256" key="1">
    <source>
        <dbReference type="SAM" id="MobiDB-lite"/>
    </source>
</evidence>
<dbReference type="GO" id="GO:0030336">
    <property type="term" value="P:negative regulation of cell migration"/>
    <property type="evidence" value="ECO:0007669"/>
    <property type="project" value="InterPro"/>
</dbReference>
<dbReference type="GO" id="GO:0010972">
    <property type="term" value="P:negative regulation of G2/M transition of mitotic cell cycle"/>
    <property type="evidence" value="ECO:0007669"/>
    <property type="project" value="InterPro"/>
</dbReference>
<dbReference type="PANTHER" id="PTHR34831">
    <property type="entry name" value="MIGRATION AND INVASION-INHIBITORY PROTEIN"/>
    <property type="match status" value="1"/>
</dbReference>
<dbReference type="Proteomes" id="UP001148018">
    <property type="component" value="Unassembled WGS sequence"/>
</dbReference>
<gene>
    <name evidence="2" type="ORF">NHX12_030662</name>
</gene>
<keyword evidence="3" id="KW-1185">Reference proteome</keyword>
<dbReference type="InterPro" id="IPR031466">
    <property type="entry name" value="MIIP"/>
</dbReference>
<dbReference type="PANTHER" id="PTHR34831:SF1">
    <property type="entry name" value="MIGRATION AND INVASION-INHIBITORY PROTEIN"/>
    <property type="match status" value="1"/>
</dbReference>
<feature type="compositionally biased region" description="Basic and acidic residues" evidence="1">
    <location>
        <begin position="19"/>
        <end position="31"/>
    </location>
</feature>
<feature type="region of interest" description="Disordered" evidence="1">
    <location>
        <begin position="325"/>
        <end position="350"/>
    </location>
</feature>
<feature type="compositionally biased region" description="Polar residues" evidence="1">
    <location>
        <begin position="373"/>
        <end position="389"/>
    </location>
</feature>
<feature type="region of interest" description="Disordered" evidence="1">
    <location>
        <begin position="1"/>
        <end position="140"/>
    </location>
</feature>
<reference evidence="2" key="1">
    <citation type="submission" date="2022-07" db="EMBL/GenBank/DDBJ databases">
        <title>Chromosome-level genome of Muraenolepis orangiensis.</title>
        <authorList>
            <person name="Kim J."/>
        </authorList>
    </citation>
    <scope>NUCLEOTIDE SEQUENCE</scope>
    <source>
        <strain evidence="2">KU_S4_2022</strain>
        <tissue evidence="2">Muscle</tissue>
    </source>
</reference>
<evidence type="ECO:0008006" key="4">
    <source>
        <dbReference type="Google" id="ProtNLM"/>
    </source>
</evidence>
<organism evidence="2 3">
    <name type="scientific">Muraenolepis orangiensis</name>
    <name type="common">Patagonian moray cod</name>
    <dbReference type="NCBI Taxonomy" id="630683"/>
    <lineage>
        <taxon>Eukaryota</taxon>
        <taxon>Metazoa</taxon>
        <taxon>Chordata</taxon>
        <taxon>Craniata</taxon>
        <taxon>Vertebrata</taxon>
        <taxon>Euteleostomi</taxon>
        <taxon>Actinopterygii</taxon>
        <taxon>Neopterygii</taxon>
        <taxon>Teleostei</taxon>
        <taxon>Neoteleostei</taxon>
        <taxon>Acanthomorphata</taxon>
        <taxon>Zeiogadaria</taxon>
        <taxon>Gadariae</taxon>
        <taxon>Gadiformes</taxon>
        <taxon>Muraenolepidoidei</taxon>
        <taxon>Muraenolepididae</taxon>
        <taxon>Muraenolepis</taxon>
    </lineage>
</organism>
<proteinExistence type="predicted"/>
<dbReference type="Pfam" id="PF15734">
    <property type="entry name" value="MIIP"/>
    <property type="match status" value="1"/>
</dbReference>
<evidence type="ECO:0000313" key="3">
    <source>
        <dbReference type="Proteomes" id="UP001148018"/>
    </source>
</evidence>
<dbReference type="OrthoDB" id="10002384at2759"/>
<protein>
    <recommendedName>
        <fullName evidence="4">Migration and invasion inhibitory protein</fullName>
    </recommendedName>
</protein>
<accession>A0A9Q0E858</accession>
<dbReference type="AlphaFoldDB" id="A0A9Q0E858"/>
<feature type="region of interest" description="Disordered" evidence="1">
    <location>
        <begin position="364"/>
        <end position="389"/>
    </location>
</feature>
<comment type="caution">
    <text evidence="2">The sequence shown here is derived from an EMBL/GenBank/DDBJ whole genome shotgun (WGS) entry which is preliminary data.</text>
</comment>
<sequence>MSSTDRQAPFRGRKPSRRTTNELKQQGRERSQQLGIPRPTGRVDHGPPGDPAGPAVWTGVDRRPGGTNPTKHSVTFAADLTSSQTVASRSREANRPPLPQTITSPFAMPIHHDRDMDRRPAEVKVTSHSPEQEELISSQSHHYMPPLLGYDWIAGVLDTESYLTERSEEFFDDLRAFRAMNKDECVSSQPVRLLEERPPAQRLVTERDNPDSSMDTHQCTFCYRINSRLFPVPLDPPERCPVCRRHKSTIPHTASQPALVRVSIPRSTLGPAYQYKAHRRRSFDPSDSLGLPSHCLSGWANTGQTAVPEADHLDLRSSLNGNKATDLFSQAPMDSSLSGGHGDRRGHQTAAVSRLARFRFQHLSPKRKHMGTHPSTCTDPVTPWSDSYL</sequence>
<feature type="compositionally biased region" description="Basic and acidic residues" evidence="1">
    <location>
        <begin position="110"/>
        <end position="122"/>
    </location>
</feature>
<dbReference type="EMBL" id="JANIIK010000046">
    <property type="protein sequence ID" value="KAJ3602917.1"/>
    <property type="molecule type" value="Genomic_DNA"/>
</dbReference>